<reference evidence="12 13" key="1">
    <citation type="submission" date="2017-11" db="EMBL/GenBank/DDBJ databases">
        <title>Evolution of Phototrophy in the Chloroflexi Phylum Driven by Horizontal Gene Transfer.</title>
        <authorList>
            <person name="Ward L.M."/>
            <person name="Hemp J."/>
            <person name="Shih P.M."/>
            <person name="Mcglynn S.E."/>
            <person name="Fischer W."/>
        </authorList>
    </citation>
    <scope>NUCLEOTIDE SEQUENCE [LARGE SCALE GENOMIC DNA]</scope>
    <source>
        <strain evidence="11">CP1_1M</strain>
        <strain evidence="10">JP3_13</strain>
    </source>
</reference>
<dbReference type="AlphaFoldDB" id="A0A2M8PXD5"/>
<comment type="similarity">
    <text evidence="2 9">Belongs to the SecG family.</text>
</comment>
<dbReference type="GO" id="GO:0005886">
    <property type="term" value="C:plasma membrane"/>
    <property type="evidence" value="ECO:0007669"/>
    <property type="project" value="UniProtKB-SubCell"/>
</dbReference>
<dbReference type="NCBIfam" id="TIGR00810">
    <property type="entry name" value="secG"/>
    <property type="match status" value="1"/>
</dbReference>
<dbReference type="PRINTS" id="PR01651">
    <property type="entry name" value="SECGEXPORT"/>
</dbReference>
<keyword evidence="7 9" id="KW-0811">Translocation</keyword>
<evidence type="ECO:0000313" key="12">
    <source>
        <dbReference type="Proteomes" id="UP000228947"/>
    </source>
</evidence>
<keyword evidence="4 9" id="KW-0812">Transmembrane</keyword>
<dbReference type="InterPro" id="IPR004692">
    <property type="entry name" value="SecG"/>
</dbReference>
<evidence type="ECO:0000256" key="9">
    <source>
        <dbReference type="RuleBase" id="RU365087"/>
    </source>
</evidence>
<name>A0A2M8PXD5_9CHLR</name>
<proteinExistence type="inferred from homology"/>
<evidence type="ECO:0000256" key="1">
    <source>
        <dbReference type="ARBA" id="ARBA00004141"/>
    </source>
</evidence>
<dbReference type="Pfam" id="PF03840">
    <property type="entry name" value="SecG"/>
    <property type="match status" value="1"/>
</dbReference>
<keyword evidence="6 9" id="KW-1133">Transmembrane helix</keyword>
<keyword evidence="3 9" id="KW-0813">Transport</keyword>
<accession>A0A2M8PXD5</accession>
<comment type="subcellular location">
    <subcellularLocation>
        <location evidence="9">Cell membrane</location>
        <topology evidence="9">Multi-pass membrane protein</topology>
    </subcellularLocation>
    <subcellularLocation>
        <location evidence="1">Membrane</location>
        <topology evidence="1">Multi-pass membrane protein</topology>
    </subcellularLocation>
</comment>
<gene>
    <name evidence="11" type="primary">secG</name>
    <name evidence="10" type="ORF">CUN49_08280</name>
    <name evidence="11" type="ORF">CUN50_05035</name>
</gene>
<evidence type="ECO:0000256" key="2">
    <source>
        <dbReference type="ARBA" id="ARBA00008445"/>
    </source>
</evidence>
<keyword evidence="5 9" id="KW-0653">Protein transport</keyword>
<dbReference type="Proteomes" id="UP000228947">
    <property type="component" value="Unassembled WGS sequence"/>
</dbReference>
<dbReference type="Proteomes" id="UP000229681">
    <property type="component" value="Unassembled WGS sequence"/>
</dbReference>
<evidence type="ECO:0000256" key="5">
    <source>
        <dbReference type="ARBA" id="ARBA00022927"/>
    </source>
</evidence>
<accession>A0A2M8PEA7</accession>
<keyword evidence="8 9" id="KW-0472">Membrane</keyword>
<evidence type="ECO:0000256" key="3">
    <source>
        <dbReference type="ARBA" id="ARBA00022448"/>
    </source>
</evidence>
<sequence>MGALRTALQVIQVLISIALIVLIILQAKGSGIGNLLGGGEGGLGITKTRRGLEKTLFQVTIIFAAVFLINAVIQLAIQ</sequence>
<evidence type="ECO:0000313" key="11">
    <source>
        <dbReference type="EMBL" id="PJF42214.1"/>
    </source>
</evidence>
<keyword evidence="9" id="KW-1003">Cell membrane</keyword>
<comment type="function">
    <text evidence="9">Involved in protein export. Participates in an early event of protein translocation.</text>
</comment>
<protein>
    <recommendedName>
        <fullName evidence="9">Protein-export membrane protein SecG</fullName>
    </recommendedName>
</protein>
<evidence type="ECO:0000256" key="8">
    <source>
        <dbReference type="ARBA" id="ARBA00023136"/>
    </source>
</evidence>
<dbReference type="GO" id="GO:0015450">
    <property type="term" value="F:protein-transporting ATPase activity"/>
    <property type="evidence" value="ECO:0007669"/>
    <property type="project" value="UniProtKB-UniRule"/>
</dbReference>
<feature type="transmembrane region" description="Helical" evidence="9">
    <location>
        <begin position="56"/>
        <end position="77"/>
    </location>
</feature>
<evidence type="ECO:0000256" key="6">
    <source>
        <dbReference type="ARBA" id="ARBA00022989"/>
    </source>
</evidence>
<dbReference type="GO" id="GO:0009306">
    <property type="term" value="P:protein secretion"/>
    <property type="evidence" value="ECO:0007669"/>
    <property type="project" value="UniProtKB-UniRule"/>
</dbReference>
<dbReference type="EMBL" id="PGTM01000100">
    <property type="protein sequence ID" value="PJF35889.1"/>
    <property type="molecule type" value="Genomic_DNA"/>
</dbReference>
<evidence type="ECO:0000313" key="10">
    <source>
        <dbReference type="EMBL" id="PJF35889.1"/>
    </source>
</evidence>
<evidence type="ECO:0000313" key="13">
    <source>
        <dbReference type="Proteomes" id="UP000229681"/>
    </source>
</evidence>
<organism evidence="11 12">
    <name type="scientific">Candidatus Thermofonsia Clade 1 bacterium</name>
    <dbReference type="NCBI Taxonomy" id="2364210"/>
    <lineage>
        <taxon>Bacteria</taxon>
        <taxon>Bacillati</taxon>
        <taxon>Chloroflexota</taxon>
        <taxon>Candidatus Thermofontia</taxon>
        <taxon>Candidatus Thermofonsia Clade 1</taxon>
    </lineage>
</organism>
<feature type="transmembrane region" description="Helical" evidence="9">
    <location>
        <begin position="6"/>
        <end position="25"/>
    </location>
</feature>
<evidence type="ECO:0000256" key="4">
    <source>
        <dbReference type="ARBA" id="ARBA00022692"/>
    </source>
</evidence>
<dbReference type="EMBL" id="PGTL01000027">
    <property type="protein sequence ID" value="PJF42214.1"/>
    <property type="molecule type" value="Genomic_DNA"/>
</dbReference>
<evidence type="ECO:0000256" key="7">
    <source>
        <dbReference type="ARBA" id="ARBA00023010"/>
    </source>
</evidence>
<comment type="caution">
    <text evidence="11">The sequence shown here is derived from an EMBL/GenBank/DDBJ whole genome shotgun (WGS) entry which is preliminary data.</text>
</comment>